<feature type="compositionally biased region" description="Basic and acidic residues" evidence="1">
    <location>
        <begin position="228"/>
        <end position="243"/>
    </location>
</feature>
<accession>A0A1I3JWC7</accession>
<evidence type="ECO:0000256" key="1">
    <source>
        <dbReference type="SAM" id="MobiDB-lite"/>
    </source>
</evidence>
<keyword evidence="3" id="KW-1185">Reference proteome</keyword>
<dbReference type="AlphaFoldDB" id="A0A1I3JWC7"/>
<feature type="compositionally biased region" description="Low complexity" evidence="1">
    <location>
        <begin position="152"/>
        <end position="171"/>
    </location>
</feature>
<feature type="compositionally biased region" description="Basic residues" evidence="1">
    <location>
        <begin position="244"/>
        <end position="253"/>
    </location>
</feature>
<reference evidence="2 3" key="1">
    <citation type="submission" date="2016-10" db="EMBL/GenBank/DDBJ databases">
        <authorList>
            <person name="de Groot N.N."/>
        </authorList>
    </citation>
    <scope>NUCLEOTIDE SEQUENCE [LARGE SCALE GENOMIC DNA]</scope>
    <source>
        <strain evidence="2 3">CGMCC 1.11030</strain>
    </source>
</reference>
<dbReference type="EMBL" id="FOQH01000008">
    <property type="protein sequence ID" value="SFI64484.1"/>
    <property type="molecule type" value="Genomic_DNA"/>
</dbReference>
<organism evidence="2 3">
    <name type="scientific">Albimonas pacifica</name>
    <dbReference type="NCBI Taxonomy" id="1114924"/>
    <lineage>
        <taxon>Bacteria</taxon>
        <taxon>Pseudomonadati</taxon>
        <taxon>Pseudomonadota</taxon>
        <taxon>Alphaproteobacteria</taxon>
        <taxon>Rhodobacterales</taxon>
        <taxon>Paracoccaceae</taxon>
        <taxon>Albimonas</taxon>
    </lineage>
</organism>
<evidence type="ECO:0000313" key="2">
    <source>
        <dbReference type="EMBL" id="SFI64484.1"/>
    </source>
</evidence>
<dbReference type="Proteomes" id="UP000199377">
    <property type="component" value="Unassembled WGS sequence"/>
</dbReference>
<feature type="compositionally biased region" description="Pro residues" evidence="1">
    <location>
        <begin position="172"/>
        <end position="188"/>
    </location>
</feature>
<name>A0A1I3JWC7_9RHOB</name>
<sequence>MFPLLLLRAHPGPSATRRAKPPAPSLRRPVGPEPQVVHTTLAGGSPVSLTPGRTLRFTPRCRGLRDTHAADPRSNSRSVHPPGSRYAATRLAPSRPPLRRGPGPTHVPPSSGHAARLAPSRPPIRGGPPLRSSRPPRPRNVATLAPALPVPGLRSLVAGRSGSSRVGSRAHPWPPLPFRRPAPHPPLAASPLPAASHPPLAARPVVPASRPPLAAPPAEGFRLRHGQYRPDRFSSRQRNDFPKRNSRRIPKAPRRLDFFAQQNSRGPARAAARREMVRSC</sequence>
<feature type="region of interest" description="Disordered" evidence="1">
    <location>
        <begin position="1"/>
        <end position="253"/>
    </location>
</feature>
<gene>
    <name evidence="2" type="ORF">SAMN05216258_108185</name>
</gene>
<proteinExistence type="predicted"/>
<feature type="compositionally biased region" description="Low complexity" evidence="1">
    <location>
        <begin position="189"/>
        <end position="208"/>
    </location>
</feature>
<evidence type="ECO:0000313" key="3">
    <source>
        <dbReference type="Proteomes" id="UP000199377"/>
    </source>
</evidence>
<protein>
    <submittedName>
        <fullName evidence="2">Uncharacterized protein</fullName>
    </submittedName>
</protein>